<feature type="transmembrane region" description="Helical" evidence="6">
    <location>
        <begin position="585"/>
        <end position="610"/>
    </location>
</feature>
<feature type="transmembrane region" description="Helical" evidence="6">
    <location>
        <begin position="101"/>
        <end position="123"/>
    </location>
</feature>
<protein>
    <submittedName>
        <fullName evidence="8">FtsX-like permease family protein</fullName>
    </submittedName>
</protein>
<evidence type="ECO:0000256" key="6">
    <source>
        <dbReference type="SAM" id="Phobius"/>
    </source>
</evidence>
<feature type="transmembrane region" description="Helical" evidence="6">
    <location>
        <begin position="157"/>
        <end position="177"/>
    </location>
</feature>
<feature type="transmembrane region" description="Helical" evidence="6">
    <location>
        <begin position="271"/>
        <end position="293"/>
    </location>
</feature>
<keyword evidence="9" id="KW-1185">Reference proteome</keyword>
<sequence length="660" mass="76358">MLFKIIIKNFKYNLKNYVLFFAGELMAIAMLFTFLSLKDSLSRGIFDSVIRYIVDSEFKIAAAIIIVISIFIMVFSMKYYMKVRVRDYGMFLTLGMKRKMVFLMLLTESGAGVFMSLVVGLVFGNGLLYGCQKVLGKIDSTYHIHMNVPFAIYRNTVLLSLVIMAAALFSIMVMIGEKNVSDLAEDKQKEEIRPKGKWLILTAVGIILCIAGIYVYKKDNGVGPYRAIIIWAISIFFLLYFGVGLFLEFLKKRQRFYFRNLLHLSQLYHQYSSNYLIMYGLALIHFMAIGYLAGQIAESLPLTPDAQGYPYDAVWCAAEKDGGYIKDFEEKYNVKAEQYPMFMVTGRNTVQQIGISESTYEAITGHEISLKGDEILYADQYIKYLDRESKKGILSMTDIIHIGRYHEEFGTYAMSGDQYNKEEYRKTNIKELVVQPAVGKYSMDGWHSNVLVFSDDYFEKEWKQIRQARDEQNLLVLMHIPEAVRESAAEDLMEYENREGIKNDVYTIEVDNLTVTDHFLEGLKMQNTFNFASRIIIILALIISCLFLIGLKGFSTMEFYRRQDAFFYCMGMKRGRRRKTVKKEIYSSIKIPLLFGGGMGLVYLGCYGWIFEPAKYGDYTYWKTWAFVFAIYIIVIVTGALLLSHYLVRKMEEETKHERY</sequence>
<keyword evidence="4 6" id="KW-1133">Transmembrane helix</keyword>
<feature type="transmembrane region" description="Helical" evidence="6">
    <location>
        <begin position="531"/>
        <end position="551"/>
    </location>
</feature>
<dbReference type="Pfam" id="PF02687">
    <property type="entry name" value="FtsX"/>
    <property type="match status" value="1"/>
</dbReference>
<feature type="transmembrane region" description="Helical" evidence="6">
    <location>
        <begin position="58"/>
        <end position="80"/>
    </location>
</feature>
<evidence type="ECO:0000313" key="8">
    <source>
        <dbReference type="EMBL" id="PWJ23842.1"/>
    </source>
</evidence>
<dbReference type="InterPro" id="IPR052536">
    <property type="entry name" value="ABC-4_Integral_Memb_Prot"/>
</dbReference>
<dbReference type="EMBL" id="QGDL01000012">
    <property type="protein sequence ID" value="PWJ23842.1"/>
    <property type="molecule type" value="Genomic_DNA"/>
</dbReference>
<dbReference type="AlphaFoldDB" id="A0A2Y9BIT8"/>
<organism evidence="8 9">
    <name type="scientific">Faecalicatena orotica</name>
    <dbReference type="NCBI Taxonomy" id="1544"/>
    <lineage>
        <taxon>Bacteria</taxon>
        <taxon>Bacillati</taxon>
        <taxon>Bacillota</taxon>
        <taxon>Clostridia</taxon>
        <taxon>Lachnospirales</taxon>
        <taxon>Lachnospiraceae</taxon>
        <taxon>Faecalicatena</taxon>
    </lineage>
</organism>
<reference evidence="8 9" key="1">
    <citation type="submission" date="2018-05" db="EMBL/GenBank/DDBJ databases">
        <title>The Hungate 1000. A catalogue of reference genomes from the rumen microbiome.</title>
        <authorList>
            <person name="Kelly W."/>
        </authorList>
    </citation>
    <scope>NUCLEOTIDE SEQUENCE [LARGE SCALE GENOMIC DNA]</scope>
    <source>
        <strain evidence="8 9">NLAE-zl-C242</strain>
    </source>
</reference>
<gene>
    <name evidence="8" type="ORF">A8806_11288</name>
</gene>
<dbReference type="PANTHER" id="PTHR46795">
    <property type="entry name" value="ABC TRANSPORTER PERMEASE-RELATED-RELATED"/>
    <property type="match status" value="1"/>
</dbReference>
<evidence type="ECO:0000256" key="4">
    <source>
        <dbReference type="ARBA" id="ARBA00022989"/>
    </source>
</evidence>
<feature type="transmembrane region" description="Helical" evidence="6">
    <location>
        <begin position="228"/>
        <end position="250"/>
    </location>
</feature>
<dbReference type="PANTHER" id="PTHR46795:SF3">
    <property type="entry name" value="ABC TRANSPORTER PERMEASE"/>
    <property type="match status" value="1"/>
</dbReference>
<feature type="transmembrane region" description="Helical" evidence="6">
    <location>
        <begin position="625"/>
        <end position="648"/>
    </location>
</feature>
<dbReference type="InterPro" id="IPR003838">
    <property type="entry name" value="ABC3_permease_C"/>
</dbReference>
<evidence type="ECO:0000256" key="3">
    <source>
        <dbReference type="ARBA" id="ARBA00022692"/>
    </source>
</evidence>
<dbReference type="RefSeq" id="WP_109732676.1">
    <property type="nucleotide sequence ID" value="NZ_BAAACK010000025.1"/>
</dbReference>
<keyword evidence="3 6" id="KW-0812">Transmembrane</keyword>
<evidence type="ECO:0000256" key="5">
    <source>
        <dbReference type="ARBA" id="ARBA00023136"/>
    </source>
</evidence>
<accession>A0A2Y9BIT8</accession>
<feature type="transmembrane region" description="Helical" evidence="6">
    <location>
        <begin position="17"/>
        <end position="38"/>
    </location>
</feature>
<feature type="domain" description="ABC3 transporter permease C-terminal" evidence="7">
    <location>
        <begin position="60"/>
        <end position="172"/>
    </location>
</feature>
<dbReference type="OrthoDB" id="2067988at2"/>
<feature type="transmembrane region" description="Helical" evidence="6">
    <location>
        <begin position="198"/>
        <end position="216"/>
    </location>
</feature>
<keyword evidence="2" id="KW-1003">Cell membrane</keyword>
<comment type="subcellular location">
    <subcellularLocation>
        <location evidence="1">Cell membrane</location>
        <topology evidence="1">Multi-pass membrane protein</topology>
    </subcellularLocation>
</comment>
<name>A0A2Y9BIT8_9FIRM</name>
<evidence type="ECO:0000256" key="1">
    <source>
        <dbReference type="ARBA" id="ARBA00004651"/>
    </source>
</evidence>
<comment type="caution">
    <text evidence="8">The sequence shown here is derived from an EMBL/GenBank/DDBJ whole genome shotgun (WGS) entry which is preliminary data.</text>
</comment>
<evidence type="ECO:0000256" key="2">
    <source>
        <dbReference type="ARBA" id="ARBA00022475"/>
    </source>
</evidence>
<proteinExistence type="predicted"/>
<dbReference type="Proteomes" id="UP000245845">
    <property type="component" value="Unassembled WGS sequence"/>
</dbReference>
<dbReference type="GO" id="GO:0005886">
    <property type="term" value="C:plasma membrane"/>
    <property type="evidence" value="ECO:0007669"/>
    <property type="project" value="UniProtKB-SubCell"/>
</dbReference>
<keyword evidence="5 6" id="KW-0472">Membrane</keyword>
<evidence type="ECO:0000313" key="9">
    <source>
        <dbReference type="Proteomes" id="UP000245845"/>
    </source>
</evidence>
<evidence type="ECO:0000259" key="7">
    <source>
        <dbReference type="Pfam" id="PF02687"/>
    </source>
</evidence>